<accession>A0A382GG27</accession>
<name>A0A382GG27_9ZZZZ</name>
<dbReference type="EMBL" id="UINC01055096">
    <property type="protein sequence ID" value="SVB73587.1"/>
    <property type="molecule type" value="Genomic_DNA"/>
</dbReference>
<dbReference type="AlphaFoldDB" id="A0A382GG27"/>
<evidence type="ECO:0000313" key="1">
    <source>
        <dbReference type="EMBL" id="SVB73587.1"/>
    </source>
</evidence>
<sequence>MSTYRLKKSISILLITIISSNICAPLLAENLPAGTAIQLRLNQTLSGATAQTGSFVALSVVSDVVVNGVTLVKAGAQAEGQVSSAKKAGMIGQPGSVGITVTTVTAVNGTKIPVQAISSAEGDDKMVISVILGLLCIIGFLQKGGEGELNSTQIINARTLSNVEIN</sequence>
<gene>
    <name evidence="1" type="ORF">METZ01_LOCUS226441</name>
</gene>
<reference evidence="1" key="1">
    <citation type="submission" date="2018-05" db="EMBL/GenBank/DDBJ databases">
        <authorList>
            <person name="Lanie J.A."/>
            <person name="Ng W.-L."/>
            <person name="Kazmierczak K.M."/>
            <person name="Andrzejewski T.M."/>
            <person name="Davidsen T.M."/>
            <person name="Wayne K.J."/>
            <person name="Tettelin H."/>
            <person name="Glass J.I."/>
            <person name="Rusch D."/>
            <person name="Podicherti R."/>
            <person name="Tsui H.-C.T."/>
            <person name="Winkler M.E."/>
        </authorList>
    </citation>
    <scope>NUCLEOTIDE SEQUENCE</scope>
</reference>
<protein>
    <submittedName>
        <fullName evidence="1">Uncharacterized protein</fullName>
    </submittedName>
</protein>
<proteinExistence type="predicted"/>
<organism evidence="1">
    <name type="scientific">marine metagenome</name>
    <dbReference type="NCBI Taxonomy" id="408172"/>
    <lineage>
        <taxon>unclassified sequences</taxon>
        <taxon>metagenomes</taxon>
        <taxon>ecological metagenomes</taxon>
    </lineage>
</organism>